<dbReference type="GO" id="GO:0000175">
    <property type="term" value="F:3'-5'-RNA exonuclease activity"/>
    <property type="evidence" value="ECO:0007669"/>
    <property type="project" value="TreeGrafter"/>
</dbReference>
<dbReference type="Proteomes" id="UP001157974">
    <property type="component" value="Unassembled WGS sequence"/>
</dbReference>
<reference evidence="3 4" key="1">
    <citation type="journal article" date="2023" name="Nat. Commun.">
        <title>Origin of minicircular mitochondrial genomes in red algae.</title>
        <authorList>
            <person name="Lee Y."/>
            <person name="Cho C.H."/>
            <person name="Lee Y.M."/>
            <person name="Park S.I."/>
            <person name="Yang J.H."/>
            <person name="West J.A."/>
            <person name="Bhattacharya D."/>
            <person name="Yoon H.S."/>
        </authorList>
    </citation>
    <scope>NUCLEOTIDE SEQUENCE [LARGE SCALE GENOMIC DNA]</scope>
    <source>
        <strain evidence="3 4">CCMP1338</strain>
        <tissue evidence="3">Whole cell</tissue>
    </source>
</reference>
<dbReference type="InterPro" id="IPR050410">
    <property type="entry name" value="CCR4/nocturin_mRNA_transcr"/>
</dbReference>
<feature type="compositionally biased region" description="Basic and acidic residues" evidence="1">
    <location>
        <begin position="32"/>
        <end position="42"/>
    </location>
</feature>
<sequence length="418" mass="46364">MWRSLARRSEHGGLRVFMRSLRETRCSGNLDTEERVLSEPPRRPVSAQTSAIAQDMINERIKLMDQQAPTRADEVNQRVVTYNVLSSSLSQKSRFSKCMSEDLESRTRLKRVISKLDNEVLLGSVICLQEVSMSWSGPLSDFFAQSGYKFVLGLSGNFSNGYLGVGIAYPSEKYDVVEELIERLGKNPKMPKTAAAKKDSFEESESTSTKLRVWRTPVGAAGKGKGLALDEWAFAKSRPNIFAFLRLQCKQTGKTVCCSTYHMPCAFFAPKVMVIHAALAVQSAQRLANGDPLLLAGDFNMKISDPAYRLVTTGKLTQESGAFPNLSEVGEWTPNLQEPMKSAYMSVNGNEPDFTNYAHISSQGLFVDCLDYIFVSNDVKVLEVDPLPHRSEITTPSFPSKEEPSDHLLIGARVGIPL</sequence>
<dbReference type="SUPFAM" id="SSF56219">
    <property type="entry name" value="DNase I-like"/>
    <property type="match status" value="1"/>
</dbReference>
<evidence type="ECO:0000259" key="2">
    <source>
        <dbReference type="Pfam" id="PF03372"/>
    </source>
</evidence>
<evidence type="ECO:0000256" key="1">
    <source>
        <dbReference type="SAM" id="MobiDB-lite"/>
    </source>
</evidence>
<dbReference type="PANTHER" id="PTHR12121">
    <property type="entry name" value="CARBON CATABOLITE REPRESSOR PROTEIN 4"/>
    <property type="match status" value="1"/>
</dbReference>
<name>A0AAV8US70_9RHOD</name>
<dbReference type="Pfam" id="PF03372">
    <property type="entry name" value="Exo_endo_phos"/>
    <property type="match status" value="1"/>
</dbReference>
<evidence type="ECO:0000313" key="4">
    <source>
        <dbReference type="Proteomes" id="UP001157974"/>
    </source>
</evidence>
<accession>A0AAV8US70</accession>
<feature type="region of interest" description="Disordered" evidence="1">
    <location>
        <begin position="29"/>
        <end position="48"/>
    </location>
</feature>
<keyword evidence="4" id="KW-1185">Reference proteome</keyword>
<dbReference type="AlphaFoldDB" id="A0AAV8US70"/>
<proteinExistence type="predicted"/>
<dbReference type="InterPro" id="IPR005135">
    <property type="entry name" value="Endo/exonuclease/phosphatase"/>
</dbReference>
<feature type="domain" description="Endonuclease/exonuclease/phosphatase" evidence="2">
    <location>
        <begin position="80"/>
        <end position="407"/>
    </location>
</feature>
<comment type="caution">
    <text evidence="3">The sequence shown here is derived from an EMBL/GenBank/DDBJ whole genome shotgun (WGS) entry which is preliminary data.</text>
</comment>
<dbReference type="EMBL" id="JAMWBK010000005">
    <property type="protein sequence ID" value="KAJ8905391.1"/>
    <property type="molecule type" value="Genomic_DNA"/>
</dbReference>
<organism evidence="3 4">
    <name type="scientific">Rhodosorus marinus</name>
    <dbReference type="NCBI Taxonomy" id="101924"/>
    <lineage>
        <taxon>Eukaryota</taxon>
        <taxon>Rhodophyta</taxon>
        <taxon>Stylonematophyceae</taxon>
        <taxon>Stylonematales</taxon>
        <taxon>Stylonemataceae</taxon>
        <taxon>Rhodosorus</taxon>
    </lineage>
</organism>
<evidence type="ECO:0000313" key="3">
    <source>
        <dbReference type="EMBL" id="KAJ8905391.1"/>
    </source>
</evidence>
<dbReference type="InterPro" id="IPR036691">
    <property type="entry name" value="Endo/exonu/phosph_ase_sf"/>
</dbReference>
<protein>
    <recommendedName>
        <fullName evidence="2">Endonuclease/exonuclease/phosphatase domain-containing protein</fullName>
    </recommendedName>
</protein>
<dbReference type="PANTHER" id="PTHR12121:SF101">
    <property type="entry name" value="ENDONUCLEASE_EXONUCLEASE_PHOSPHATASE DOMAIN-CONTAINING PROTEIN"/>
    <property type="match status" value="1"/>
</dbReference>
<dbReference type="Gene3D" id="3.60.10.10">
    <property type="entry name" value="Endonuclease/exonuclease/phosphatase"/>
    <property type="match status" value="1"/>
</dbReference>
<gene>
    <name evidence="3" type="ORF">NDN08_001898</name>
</gene>